<dbReference type="Proteomes" id="UP001476950">
    <property type="component" value="Unassembled WGS sequence"/>
</dbReference>
<comment type="caution">
    <text evidence="2">The sequence shown here is derived from an EMBL/GenBank/DDBJ whole genome shotgun (WGS) entry which is preliminary data.</text>
</comment>
<keyword evidence="1" id="KW-0812">Transmembrane</keyword>
<proteinExistence type="predicted"/>
<organism evidence="2 3">
    <name type="scientific">Stenomitos frigidus AS-A4</name>
    <dbReference type="NCBI Taxonomy" id="2933935"/>
    <lineage>
        <taxon>Bacteria</taxon>
        <taxon>Bacillati</taxon>
        <taxon>Cyanobacteriota</taxon>
        <taxon>Cyanophyceae</taxon>
        <taxon>Leptolyngbyales</taxon>
        <taxon>Leptolyngbyaceae</taxon>
        <taxon>Stenomitos</taxon>
    </lineage>
</organism>
<keyword evidence="3" id="KW-1185">Reference proteome</keyword>
<accession>A0ABV0KQ39</accession>
<evidence type="ECO:0000313" key="2">
    <source>
        <dbReference type="EMBL" id="MEP1061362.1"/>
    </source>
</evidence>
<keyword evidence="1" id="KW-0472">Membrane</keyword>
<reference evidence="2 3" key="1">
    <citation type="submission" date="2022-04" db="EMBL/GenBank/DDBJ databases">
        <title>Positive selection, recombination, and allopatry shape intraspecific diversity of widespread and dominant cyanobacteria.</title>
        <authorList>
            <person name="Wei J."/>
            <person name="Shu W."/>
            <person name="Hu C."/>
        </authorList>
    </citation>
    <scope>NUCLEOTIDE SEQUENCE [LARGE SCALE GENOMIC DNA]</scope>
    <source>
        <strain evidence="2 3">AS-A4</strain>
    </source>
</reference>
<feature type="transmembrane region" description="Helical" evidence="1">
    <location>
        <begin position="22"/>
        <end position="40"/>
    </location>
</feature>
<evidence type="ECO:0000256" key="1">
    <source>
        <dbReference type="SAM" id="Phobius"/>
    </source>
</evidence>
<dbReference type="RefSeq" id="WP_190449733.1">
    <property type="nucleotide sequence ID" value="NZ_JAMPLM010000032.1"/>
</dbReference>
<sequence>MEDFTTTAVARDAGYYQRHFEGLPLVVLAIALISVLYWALRSSQKPG</sequence>
<protein>
    <submittedName>
        <fullName evidence="2">Uncharacterized protein</fullName>
    </submittedName>
</protein>
<evidence type="ECO:0000313" key="3">
    <source>
        <dbReference type="Proteomes" id="UP001476950"/>
    </source>
</evidence>
<gene>
    <name evidence="2" type="ORF">NDI38_23305</name>
</gene>
<name>A0ABV0KQ39_9CYAN</name>
<keyword evidence="1" id="KW-1133">Transmembrane helix</keyword>
<dbReference type="EMBL" id="JAMPLM010000032">
    <property type="protein sequence ID" value="MEP1061362.1"/>
    <property type="molecule type" value="Genomic_DNA"/>
</dbReference>